<dbReference type="PANTHER" id="PTHR41700:SF1">
    <property type="entry name" value="N-ACETYLTRANSFERASE DOMAIN-CONTAINING PROTEIN"/>
    <property type="match status" value="1"/>
</dbReference>
<name>A0A7W7ZQ68_9BACT</name>
<dbReference type="Pfam" id="PF00583">
    <property type="entry name" value="Acetyltransf_1"/>
    <property type="match status" value="1"/>
</dbReference>
<proteinExistence type="predicted"/>
<dbReference type="EMBL" id="JACHIO010000009">
    <property type="protein sequence ID" value="MBB5064105.1"/>
    <property type="molecule type" value="Genomic_DNA"/>
</dbReference>
<dbReference type="InterPro" id="IPR038764">
    <property type="entry name" value="GNAT_N_AcTrfase_prd"/>
</dbReference>
<dbReference type="CDD" id="cd04301">
    <property type="entry name" value="NAT_SF"/>
    <property type="match status" value="1"/>
</dbReference>
<dbReference type="RefSeq" id="WP_311733085.1">
    <property type="nucleotide sequence ID" value="NZ_JACHIO010000009.1"/>
</dbReference>
<reference evidence="2 3" key="1">
    <citation type="submission" date="2020-08" db="EMBL/GenBank/DDBJ databases">
        <title>Genomic Encyclopedia of Type Strains, Phase IV (KMG-V): Genome sequencing to study the core and pangenomes of soil and plant-associated prokaryotes.</title>
        <authorList>
            <person name="Whitman W."/>
        </authorList>
    </citation>
    <scope>NUCLEOTIDE SEQUENCE [LARGE SCALE GENOMIC DNA]</scope>
    <source>
        <strain evidence="2 3">X5P3</strain>
    </source>
</reference>
<evidence type="ECO:0000259" key="1">
    <source>
        <dbReference type="PROSITE" id="PS51186"/>
    </source>
</evidence>
<feature type="domain" description="N-acetyltransferase" evidence="1">
    <location>
        <begin position="8"/>
        <end position="169"/>
    </location>
</feature>
<dbReference type="InterPro" id="IPR016181">
    <property type="entry name" value="Acyl_CoA_acyltransferase"/>
</dbReference>
<gene>
    <name evidence="2" type="ORF">HDF15_002456</name>
</gene>
<evidence type="ECO:0000313" key="2">
    <source>
        <dbReference type="EMBL" id="MBB5064105.1"/>
    </source>
</evidence>
<dbReference type="PROSITE" id="PS51186">
    <property type="entry name" value="GNAT"/>
    <property type="match status" value="1"/>
</dbReference>
<dbReference type="GO" id="GO:0016747">
    <property type="term" value="F:acyltransferase activity, transferring groups other than amino-acyl groups"/>
    <property type="evidence" value="ECO:0007669"/>
    <property type="project" value="InterPro"/>
</dbReference>
<evidence type="ECO:0000313" key="3">
    <source>
        <dbReference type="Proteomes" id="UP000584867"/>
    </source>
</evidence>
<dbReference type="InterPro" id="IPR000182">
    <property type="entry name" value="GNAT_dom"/>
</dbReference>
<sequence length="254" mass="28522">MKQPGARIHIESLTELAQFDRCVELQLAVWGYSDGDLIPRRMFLIASRIGGQVLGAFDGDRIVGFAMGLPAYRNGHPYLHSHMVGVLAEYRNAGIGRQLKLAQREDALARGFELMEWTFDPLEIKNAHLNISKLGAISRRYQRDFYGPSSSPLQGGLPTDRVYAEWWLRSERVTRVLAGEAPVIKATEHVEVPAEIYAWKASTSERDAAREVQSHNAEALESAFARGLSVLGYERTPKGDGRFLLGVWNEQHLY</sequence>
<protein>
    <submittedName>
        <fullName evidence="2">Putative GNAT superfamily acetyltransferase</fullName>
    </submittedName>
</protein>
<accession>A0A7W7ZQ68</accession>
<comment type="caution">
    <text evidence="2">The sequence shown here is derived from an EMBL/GenBank/DDBJ whole genome shotgun (WGS) entry which is preliminary data.</text>
</comment>
<organism evidence="2 3">
    <name type="scientific">Granulicella mallensis</name>
    <dbReference type="NCBI Taxonomy" id="940614"/>
    <lineage>
        <taxon>Bacteria</taxon>
        <taxon>Pseudomonadati</taxon>
        <taxon>Acidobacteriota</taxon>
        <taxon>Terriglobia</taxon>
        <taxon>Terriglobales</taxon>
        <taxon>Acidobacteriaceae</taxon>
        <taxon>Granulicella</taxon>
    </lineage>
</organism>
<dbReference type="PANTHER" id="PTHR41700">
    <property type="entry name" value="GCN5-RELATED N-ACETYLTRANSFERASE"/>
    <property type="match status" value="1"/>
</dbReference>
<dbReference type="AlphaFoldDB" id="A0A7W7ZQ68"/>
<dbReference type="SUPFAM" id="SSF55729">
    <property type="entry name" value="Acyl-CoA N-acyltransferases (Nat)"/>
    <property type="match status" value="1"/>
</dbReference>
<dbReference type="Gene3D" id="3.40.630.30">
    <property type="match status" value="1"/>
</dbReference>
<keyword evidence="2" id="KW-0808">Transferase</keyword>
<dbReference type="Proteomes" id="UP000584867">
    <property type="component" value="Unassembled WGS sequence"/>
</dbReference>